<name>A0ACD2ZXA0_9AGAR</name>
<sequence length="215" mass="23290">MSDAFIGKDCDSLKVDVVVVDEEERLQSEDGGRRGTFVASCLVVVGEEEPEEEGTKEAWKKRGCSVRTVFNRRGTFVANCLVVVGEEEPEVCVDGGGRGRRDQGGDVCRQESEAVVEARGEVLYQLLTIPIEIINRYHHIGPFSRQVLGGLDHFDPGNSGHLIAAASAGGLDHEQFPDFSAGTKDRLALEQKILIQLGETPKGLGFISTASGARY</sequence>
<keyword evidence="2" id="KW-1185">Reference proteome</keyword>
<accession>A0ACD2ZXA0</accession>
<dbReference type="EMBL" id="ML209795">
    <property type="protein sequence ID" value="TFK57976.1"/>
    <property type="molecule type" value="Genomic_DNA"/>
</dbReference>
<evidence type="ECO:0000313" key="1">
    <source>
        <dbReference type="EMBL" id="TFK57976.1"/>
    </source>
</evidence>
<reference evidence="1 2" key="1">
    <citation type="journal article" date="2019" name="Nat. Ecol. Evol.">
        <title>Megaphylogeny resolves global patterns of mushroom evolution.</title>
        <authorList>
            <person name="Varga T."/>
            <person name="Krizsan K."/>
            <person name="Foldi C."/>
            <person name="Dima B."/>
            <person name="Sanchez-Garcia M."/>
            <person name="Sanchez-Ramirez S."/>
            <person name="Szollosi G.J."/>
            <person name="Szarkandi J.G."/>
            <person name="Papp V."/>
            <person name="Albert L."/>
            <person name="Andreopoulos W."/>
            <person name="Angelini C."/>
            <person name="Antonin V."/>
            <person name="Barry K.W."/>
            <person name="Bougher N.L."/>
            <person name="Buchanan P."/>
            <person name="Buyck B."/>
            <person name="Bense V."/>
            <person name="Catcheside P."/>
            <person name="Chovatia M."/>
            <person name="Cooper J."/>
            <person name="Damon W."/>
            <person name="Desjardin D."/>
            <person name="Finy P."/>
            <person name="Geml J."/>
            <person name="Haridas S."/>
            <person name="Hughes K."/>
            <person name="Justo A."/>
            <person name="Karasinski D."/>
            <person name="Kautmanova I."/>
            <person name="Kiss B."/>
            <person name="Kocsube S."/>
            <person name="Kotiranta H."/>
            <person name="LaButti K.M."/>
            <person name="Lechner B.E."/>
            <person name="Liimatainen K."/>
            <person name="Lipzen A."/>
            <person name="Lukacs Z."/>
            <person name="Mihaltcheva S."/>
            <person name="Morgado L.N."/>
            <person name="Niskanen T."/>
            <person name="Noordeloos M.E."/>
            <person name="Ohm R.A."/>
            <person name="Ortiz-Santana B."/>
            <person name="Ovrebo C."/>
            <person name="Racz N."/>
            <person name="Riley R."/>
            <person name="Savchenko A."/>
            <person name="Shiryaev A."/>
            <person name="Soop K."/>
            <person name="Spirin V."/>
            <person name="Szebenyi C."/>
            <person name="Tomsovsky M."/>
            <person name="Tulloss R.E."/>
            <person name="Uehling J."/>
            <person name="Grigoriev I.V."/>
            <person name="Vagvolgyi C."/>
            <person name="Papp T."/>
            <person name="Martin F.M."/>
            <person name="Miettinen O."/>
            <person name="Hibbett D.S."/>
            <person name="Nagy L.G."/>
        </authorList>
    </citation>
    <scope>NUCLEOTIDE SEQUENCE [LARGE SCALE GENOMIC DNA]</scope>
    <source>
        <strain evidence="1 2">NL-1719</strain>
    </source>
</reference>
<organism evidence="1 2">
    <name type="scientific">Pluteus cervinus</name>
    <dbReference type="NCBI Taxonomy" id="181527"/>
    <lineage>
        <taxon>Eukaryota</taxon>
        <taxon>Fungi</taxon>
        <taxon>Dikarya</taxon>
        <taxon>Basidiomycota</taxon>
        <taxon>Agaricomycotina</taxon>
        <taxon>Agaricomycetes</taxon>
        <taxon>Agaricomycetidae</taxon>
        <taxon>Agaricales</taxon>
        <taxon>Pluteineae</taxon>
        <taxon>Pluteaceae</taxon>
        <taxon>Pluteus</taxon>
    </lineage>
</organism>
<gene>
    <name evidence="1" type="ORF">BDN72DRAFT_866326</name>
</gene>
<dbReference type="Proteomes" id="UP000308600">
    <property type="component" value="Unassembled WGS sequence"/>
</dbReference>
<proteinExistence type="predicted"/>
<protein>
    <submittedName>
        <fullName evidence="1">Uncharacterized protein</fullName>
    </submittedName>
</protein>
<evidence type="ECO:0000313" key="2">
    <source>
        <dbReference type="Proteomes" id="UP000308600"/>
    </source>
</evidence>